<feature type="region of interest" description="Disordered" evidence="1">
    <location>
        <begin position="30"/>
        <end position="65"/>
    </location>
</feature>
<name>A0A3F2YA31_DEKBR</name>
<dbReference type="AlphaFoldDB" id="A0A3F2YA31"/>
<dbReference type="Pfam" id="PF14618">
    <property type="entry name" value="DUF4452"/>
    <property type="match status" value="1"/>
</dbReference>
<evidence type="ECO:0000256" key="1">
    <source>
        <dbReference type="SAM" id="MobiDB-lite"/>
    </source>
</evidence>
<sequence length="196" mass="21102">MSYYNTTSGGGGDYGGNSFASLLANAAQNKQQQFDTSSPSVMGSVQVQQSPRYSPNSAFMSLPSSTSSSGYQSQAGFSSPESSLSSLYTTSRARFMCSKGFELEDDIEFCPKIVDLETLGASHDTANNSTHSPQEKPHTFADSSFNRTYCASKIRATSETTSANVSTPRIRKPLEIVDPHTGMKLESSKFSPHSTK</sequence>
<keyword evidence="3" id="KW-1185">Reference proteome</keyword>
<dbReference type="InterPro" id="IPR027915">
    <property type="entry name" value="DUF4452"/>
</dbReference>
<gene>
    <name evidence="2" type="ORF">DEBR0S4_02696G</name>
</gene>
<accession>A0A3F2YA31</accession>
<protein>
    <submittedName>
        <fullName evidence="2">DEBR0S4_02696g1_1</fullName>
    </submittedName>
</protein>
<dbReference type="PANTHER" id="PTHR39615">
    <property type="entry name" value="YALI0E17897P"/>
    <property type="match status" value="1"/>
</dbReference>
<organism evidence="2 3">
    <name type="scientific">Dekkera bruxellensis</name>
    <name type="common">Brettanomyces custersii</name>
    <dbReference type="NCBI Taxonomy" id="5007"/>
    <lineage>
        <taxon>Eukaryota</taxon>
        <taxon>Fungi</taxon>
        <taxon>Dikarya</taxon>
        <taxon>Ascomycota</taxon>
        <taxon>Saccharomycotina</taxon>
        <taxon>Pichiomycetes</taxon>
        <taxon>Pichiales</taxon>
        <taxon>Pichiaceae</taxon>
        <taxon>Brettanomyces</taxon>
    </lineage>
</organism>
<reference evidence="2 3" key="1">
    <citation type="submission" date="2019-07" db="EMBL/GenBank/DDBJ databases">
        <authorList>
            <person name="Friedrich A."/>
            <person name="Schacherer J."/>
        </authorList>
    </citation>
    <scope>NUCLEOTIDE SEQUENCE [LARGE SCALE GENOMIC DNA]</scope>
</reference>
<dbReference type="Proteomes" id="UP000478008">
    <property type="component" value="Unassembled WGS sequence"/>
</dbReference>
<dbReference type="EMBL" id="CABFWN010000004">
    <property type="protein sequence ID" value="VUG18802.1"/>
    <property type="molecule type" value="Genomic_DNA"/>
</dbReference>
<proteinExistence type="predicted"/>
<dbReference type="PANTHER" id="PTHR39615:SF1">
    <property type="entry name" value="YALI0E17897P"/>
    <property type="match status" value="1"/>
</dbReference>
<feature type="compositionally biased region" description="Basic and acidic residues" evidence="1">
    <location>
        <begin position="172"/>
        <end position="187"/>
    </location>
</feature>
<evidence type="ECO:0000313" key="3">
    <source>
        <dbReference type="Proteomes" id="UP000478008"/>
    </source>
</evidence>
<feature type="compositionally biased region" description="Polar residues" evidence="1">
    <location>
        <begin position="34"/>
        <end position="56"/>
    </location>
</feature>
<feature type="compositionally biased region" description="Polar residues" evidence="1">
    <location>
        <begin position="157"/>
        <end position="167"/>
    </location>
</feature>
<evidence type="ECO:0000313" key="2">
    <source>
        <dbReference type="EMBL" id="VUG18802.1"/>
    </source>
</evidence>
<feature type="region of interest" description="Disordered" evidence="1">
    <location>
        <begin position="157"/>
        <end position="196"/>
    </location>
</feature>